<dbReference type="OrthoDB" id="7486497at2"/>
<keyword evidence="1" id="KW-0732">Signal</keyword>
<dbReference type="KEGG" id="rdi:CMV14_03540"/>
<feature type="signal peptide" evidence="1">
    <location>
        <begin position="1"/>
        <end position="27"/>
    </location>
</feature>
<gene>
    <name evidence="3" type="ORF">COO09_07675</name>
</gene>
<keyword evidence="4" id="KW-1185">Reference proteome</keyword>
<name>A0A2A4FYD0_9SPHN</name>
<dbReference type="GO" id="GO:0046819">
    <property type="term" value="P:protein secretion by the type V secretion system"/>
    <property type="evidence" value="ECO:0007669"/>
    <property type="project" value="TreeGrafter"/>
</dbReference>
<evidence type="ECO:0000256" key="1">
    <source>
        <dbReference type="SAM" id="SignalP"/>
    </source>
</evidence>
<dbReference type="InterPro" id="IPR051544">
    <property type="entry name" value="TPS_OM_transporter"/>
</dbReference>
<dbReference type="Gene3D" id="2.40.160.50">
    <property type="entry name" value="membrane protein fhac: a member of the omp85/tpsb transporter family"/>
    <property type="match status" value="1"/>
</dbReference>
<reference evidence="3 4" key="1">
    <citation type="submission" date="2017-09" db="EMBL/GenBank/DDBJ databases">
        <title>The Catabolism of 3,6-Dichlorosalicylic acid is Initiated by the Cytochrome P450 Monooxygenase DsmABC in Rhizorhabdus dicambivorans Ndbn-20.</title>
        <authorList>
            <person name="Na L."/>
        </authorList>
    </citation>
    <scope>NUCLEOTIDE SEQUENCE [LARGE SCALE GENOMIC DNA]</scope>
    <source>
        <strain evidence="3 4">Ndbn-20m</strain>
    </source>
</reference>
<organism evidence="3 4">
    <name type="scientific">Rhizorhabdus dicambivorans</name>
    <dbReference type="NCBI Taxonomy" id="1850238"/>
    <lineage>
        <taxon>Bacteria</taxon>
        <taxon>Pseudomonadati</taxon>
        <taxon>Pseudomonadota</taxon>
        <taxon>Alphaproteobacteria</taxon>
        <taxon>Sphingomonadales</taxon>
        <taxon>Sphingomonadaceae</taxon>
        <taxon>Rhizorhabdus</taxon>
    </lineage>
</organism>
<feature type="domain" description="Haemolysin activator HlyB C-terminal" evidence="2">
    <location>
        <begin position="225"/>
        <end position="523"/>
    </location>
</feature>
<dbReference type="PANTHER" id="PTHR34597:SF3">
    <property type="entry name" value="OUTER MEMBRANE TRANSPORTER CDIB"/>
    <property type="match status" value="1"/>
</dbReference>
<dbReference type="Proteomes" id="UP000218934">
    <property type="component" value="Unassembled WGS sequence"/>
</dbReference>
<protein>
    <submittedName>
        <fullName evidence="3">ShlB/FhaC/HecB family hemolysin secretion/activation protein</fullName>
    </submittedName>
</protein>
<dbReference type="PANTHER" id="PTHR34597">
    <property type="entry name" value="SLR1661 PROTEIN"/>
    <property type="match status" value="1"/>
</dbReference>
<dbReference type="Pfam" id="PF03865">
    <property type="entry name" value="ShlB"/>
    <property type="match status" value="1"/>
</dbReference>
<proteinExistence type="predicted"/>
<evidence type="ECO:0000313" key="4">
    <source>
        <dbReference type="Proteomes" id="UP000218934"/>
    </source>
</evidence>
<feature type="chain" id="PRO_5012765658" evidence="1">
    <location>
        <begin position="28"/>
        <end position="564"/>
    </location>
</feature>
<dbReference type="GO" id="GO:0098046">
    <property type="term" value="C:type V protein secretion system complex"/>
    <property type="evidence" value="ECO:0007669"/>
    <property type="project" value="TreeGrafter"/>
</dbReference>
<accession>A0A2A4FYD0</accession>
<comment type="caution">
    <text evidence="3">The sequence shown here is derived from an EMBL/GenBank/DDBJ whole genome shotgun (WGS) entry which is preliminary data.</text>
</comment>
<dbReference type="GO" id="GO:0008320">
    <property type="term" value="F:protein transmembrane transporter activity"/>
    <property type="evidence" value="ECO:0007669"/>
    <property type="project" value="TreeGrafter"/>
</dbReference>
<sequence length="564" mass="59821">MTRWPPDRRFVRHAWICVPLLTASSGAAQQAATGLPSREQIAPAVPAAPTGQPKVTIDDRSARPPCDLAPSAEEIDLRAAEFASADGTPLPAEIRVLLAPIRPTAGLQPVSGLCALRDRAAEALRVAGYIAAVSIPPQDIDGGIARLDVILAHFADVRLTGRPGRYARRLAPRLAEIKALRPVNQRELERMLLAIDDIPGLSITLTLRPAGTGTGAILGELAVDHDPVGLVAALDNLGSQAIGPVNATSRVEAYGLTGLYDRSYLGASIALGGHEQRVVQLGHYIGNGRRLTLGARFSYAWTRPSLPGFDIRSRSAVGGIDLSRQLLRSPEGELRLGAGLDITDQRARILVFPFNVPIRTRDELRVAYLRLSGSAQRGRHMLNGQVELRRGLAILGASSSGSTATSRPGADSTATVVRATIEDVIAWGPAFSLAGTIDGQWASGPLLGFEQYAIGNYTIGRGYDPGAASADRALGVRLEPRLDLFANGNPHPQIFAFADHVRIWKAGAGNPSGRFTSFGGGLRLIGPPAFAIEALYAHRPGNRTVATGTSKASDRLLASIAFRF</sequence>
<dbReference type="RefSeq" id="WP_066959691.1">
    <property type="nucleotide sequence ID" value="NZ_CP023449.1"/>
</dbReference>
<dbReference type="EMBL" id="NWUF01000006">
    <property type="protein sequence ID" value="PCE42713.1"/>
    <property type="molecule type" value="Genomic_DNA"/>
</dbReference>
<evidence type="ECO:0000259" key="2">
    <source>
        <dbReference type="Pfam" id="PF03865"/>
    </source>
</evidence>
<dbReference type="InterPro" id="IPR005565">
    <property type="entry name" value="Hemolysn_activator_HlyB_C"/>
</dbReference>
<evidence type="ECO:0000313" key="3">
    <source>
        <dbReference type="EMBL" id="PCE42713.1"/>
    </source>
</evidence>
<dbReference type="AlphaFoldDB" id="A0A2A4FYD0"/>